<dbReference type="AlphaFoldDB" id="A0A9P6VWH8"/>
<protein>
    <recommendedName>
        <fullName evidence="2">DUF7704 domain-containing protein</fullName>
    </recommendedName>
</protein>
<dbReference type="OrthoDB" id="2937326at2759"/>
<feature type="transmembrane region" description="Helical" evidence="1">
    <location>
        <begin position="20"/>
        <end position="40"/>
    </location>
</feature>
<gene>
    <name evidence="3" type="ORF">C6P46_006245</name>
</gene>
<feature type="transmembrane region" description="Helical" evidence="1">
    <location>
        <begin position="141"/>
        <end position="159"/>
    </location>
</feature>
<dbReference type="Pfam" id="PF24803">
    <property type="entry name" value="DUF7704"/>
    <property type="match status" value="1"/>
</dbReference>
<keyword evidence="4" id="KW-1185">Reference proteome</keyword>
<feature type="transmembrane region" description="Helical" evidence="1">
    <location>
        <begin position="111"/>
        <end position="129"/>
    </location>
</feature>
<sequence>MPSSTALKGPRRDPLPSAYYVFFAVVEPLLTFAGAARAYFDSAQYFVELYPPKLAVAPPPQLATLHPAAAMAVRQLGSCFFLFALMACVLLPAMRRTLKSRPEELEQLVRAYLACLAAADLTHIGATLWDLGLDGARDIAAWNVLVWGNVGITAVLFTVRMMWFTGIARGSAAPAKPMSKTM</sequence>
<reference evidence="3 4" key="1">
    <citation type="submission" date="2020-11" db="EMBL/GenBank/DDBJ databases">
        <title>Kefir isolates.</title>
        <authorList>
            <person name="Marcisauskas S."/>
            <person name="Kim Y."/>
            <person name="Blasche S."/>
        </authorList>
    </citation>
    <scope>NUCLEOTIDE SEQUENCE [LARGE SCALE GENOMIC DNA]</scope>
    <source>
        <strain evidence="3 4">KR</strain>
    </source>
</reference>
<dbReference type="EMBL" id="PUHQ01000076">
    <property type="protein sequence ID" value="KAG0657778.1"/>
    <property type="molecule type" value="Genomic_DNA"/>
</dbReference>
<dbReference type="InterPro" id="IPR056121">
    <property type="entry name" value="DUF7704"/>
</dbReference>
<accession>A0A9P6VWH8</accession>
<feature type="domain" description="DUF7704" evidence="2">
    <location>
        <begin position="15"/>
        <end position="167"/>
    </location>
</feature>
<feature type="transmembrane region" description="Helical" evidence="1">
    <location>
        <begin position="68"/>
        <end position="91"/>
    </location>
</feature>
<keyword evidence="1" id="KW-0472">Membrane</keyword>
<dbReference type="PANTHER" id="PTHR37019">
    <property type="entry name" value="CHROMOSOME 1, WHOLE GENOME SHOTGUN SEQUENCE"/>
    <property type="match status" value="1"/>
</dbReference>
<evidence type="ECO:0000313" key="3">
    <source>
        <dbReference type="EMBL" id="KAG0657778.1"/>
    </source>
</evidence>
<proteinExistence type="predicted"/>
<name>A0A9P6VWH8_RHOMI</name>
<dbReference type="Proteomes" id="UP000777482">
    <property type="component" value="Unassembled WGS sequence"/>
</dbReference>
<evidence type="ECO:0000256" key="1">
    <source>
        <dbReference type="SAM" id="Phobius"/>
    </source>
</evidence>
<dbReference type="PANTHER" id="PTHR37019:SF2">
    <property type="entry name" value="EXPERA DOMAIN-CONTAINING PROTEIN"/>
    <property type="match status" value="1"/>
</dbReference>
<keyword evidence="1" id="KW-1133">Transmembrane helix</keyword>
<evidence type="ECO:0000259" key="2">
    <source>
        <dbReference type="Pfam" id="PF24803"/>
    </source>
</evidence>
<evidence type="ECO:0000313" key="4">
    <source>
        <dbReference type="Proteomes" id="UP000777482"/>
    </source>
</evidence>
<comment type="caution">
    <text evidence="3">The sequence shown here is derived from an EMBL/GenBank/DDBJ whole genome shotgun (WGS) entry which is preliminary data.</text>
</comment>
<keyword evidence="1" id="KW-0812">Transmembrane</keyword>
<organism evidence="3 4">
    <name type="scientific">Rhodotorula mucilaginosa</name>
    <name type="common">Yeast</name>
    <name type="synonym">Rhodotorula rubra</name>
    <dbReference type="NCBI Taxonomy" id="5537"/>
    <lineage>
        <taxon>Eukaryota</taxon>
        <taxon>Fungi</taxon>
        <taxon>Dikarya</taxon>
        <taxon>Basidiomycota</taxon>
        <taxon>Pucciniomycotina</taxon>
        <taxon>Microbotryomycetes</taxon>
        <taxon>Sporidiobolales</taxon>
        <taxon>Sporidiobolaceae</taxon>
        <taxon>Rhodotorula</taxon>
    </lineage>
</organism>